<dbReference type="Gene3D" id="1.20.1730.10">
    <property type="entry name" value="Sodium/glucose cotransporter"/>
    <property type="match status" value="1"/>
</dbReference>
<feature type="domain" description="PAS" evidence="18">
    <location>
        <begin position="631"/>
        <end position="674"/>
    </location>
</feature>
<dbReference type="AlphaFoldDB" id="A0A0F4PLB3"/>
<comment type="caution">
    <text evidence="19">The sequence shown here is derived from an EMBL/GenBank/DDBJ whole genome shotgun (WGS) entry which is preliminary data.</text>
</comment>
<dbReference type="SMART" id="SM00388">
    <property type="entry name" value="HisKA"/>
    <property type="match status" value="1"/>
</dbReference>
<dbReference type="Gene3D" id="1.10.287.130">
    <property type="match status" value="1"/>
</dbReference>
<accession>A0A0F4PLB3</accession>
<name>A0A0F4PLB3_9GAMM</name>
<feature type="transmembrane region" description="Helical" evidence="15">
    <location>
        <begin position="442"/>
        <end position="462"/>
    </location>
</feature>
<feature type="transmembrane region" description="Helical" evidence="15">
    <location>
        <begin position="150"/>
        <end position="173"/>
    </location>
</feature>
<dbReference type="InterPro" id="IPR018212">
    <property type="entry name" value="Na/solute_symporter_CS"/>
</dbReference>
<keyword evidence="10 15" id="KW-1133">Transmembrane helix</keyword>
<dbReference type="InterPro" id="IPR001734">
    <property type="entry name" value="Na/solute_symporter"/>
</dbReference>
<feature type="transmembrane region" description="Helical" evidence="15">
    <location>
        <begin position="381"/>
        <end position="400"/>
    </location>
</feature>
<dbReference type="InterPro" id="IPR035965">
    <property type="entry name" value="PAS-like_dom_sf"/>
</dbReference>
<dbReference type="InterPro" id="IPR005467">
    <property type="entry name" value="His_kinase_dom"/>
</dbReference>
<dbReference type="CDD" id="cd00130">
    <property type="entry name" value="PAS"/>
    <property type="match status" value="1"/>
</dbReference>
<dbReference type="PROSITE" id="PS50110">
    <property type="entry name" value="RESPONSE_REGULATORY"/>
    <property type="match status" value="1"/>
</dbReference>
<keyword evidence="12" id="KW-0739">Sodium transport</keyword>
<dbReference type="PRINTS" id="PR00344">
    <property type="entry name" value="BCTRLSENSOR"/>
</dbReference>
<dbReference type="EC" id="2.7.13.3" evidence="4"/>
<comment type="subcellular location">
    <subcellularLocation>
        <location evidence="2">Membrane</location>
        <topology evidence="2">Multi-pass membrane protein</topology>
    </subcellularLocation>
</comment>
<dbReference type="InterPro" id="IPR038377">
    <property type="entry name" value="Na/Glc_symporter_sf"/>
</dbReference>
<dbReference type="Pfam" id="PF02518">
    <property type="entry name" value="HATPase_c"/>
    <property type="match status" value="1"/>
</dbReference>
<evidence type="ECO:0000256" key="3">
    <source>
        <dbReference type="ARBA" id="ARBA00006434"/>
    </source>
</evidence>
<evidence type="ECO:0000313" key="20">
    <source>
        <dbReference type="Proteomes" id="UP000033664"/>
    </source>
</evidence>
<dbReference type="InterPro" id="IPR004358">
    <property type="entry name" value="Sig_transdc_His_kin-like_C"/>
</dbReference>
<keyword evidence="9" id="KW-0769">Symport</keyword>
<feature type="coiled-coil region" evidence="14">
    <location>
        <begin position="745"/>
        <end position="793"/>
    </location>
</feature>
<comment type="similarity">
    <text evidence="3">Belongs to the sodium:solute symporter (SSF) (TC 2.A.21) family.</text>
</comment>
<proteinExistence type="inferred from homology"/>
<keyword evidence="14" id="KW-0175">Coiled coil</keyword>
<evidence type="ECO:0000256" key="10">
    <source>
        <dbReference type="ARBA" id="ARBA00022989"/>
    </source>
</evidence>
<dbReference type="InterPro" id="IPR001789">
    <property type="entry name" value="Sig_transdc_resp-reg_receiver"/>
</dbReference>
<dbReference type="GO" id="GO:0000155">
    <property type="term" value="F:phosphorelay sensor kinase activity"/>
    <property type="evidence" value="ECO:0007669"/>
    <property type="project" value="InterPro"/>
</dbReference>
<evidence type="ECO:0000256" key="1">
    <source>
        <dbReference type="ARBA" id="ARBA00000085"/>
    </source>
</evidence>
<dbReference type="EMBL" id="JXXZ01000022">
    <property type="protein sequence ID" value="KJY95378.1"/>
    <property type="molecule type" value="Genomic_DNA"/>
</dbReference>
<reference evidence="19 20" key="1">
    <citation type="journal article" date="2015" name="BMC Genomics">
        <title>Genome mining reveals unlocked bioactive potential of marine Gram-negative bacteria.</title>
        <authorList>
            <person name="Machado H."/>
            <person name="Sonnenschein E.C."/>
            <person name="Melchiorsen J."/>
            <person name="Gram L."/>
        </authorList>
    </citation>
    <scope>NUCLEOTIDE SEQUENCE [LARGE SCALE GENOMIC DNA]</scope>
    <source>
        <strain evidence="19 20">S3137</strain>
    </source>
</reference>
<keyword evidence="8 19" id="KW-0418">Kinase</keyword>
<dbReference type="PANTHER" id="PTHR43047:SF9">
    <property type="entry name" value="HISTIDINE KINASE"/>
    <property type="match status" value="1"/>
</dbReference>
<dbReference type="CDD" id="cd00156">
    <property type="entry name" value="REC"/>
    <property type="match status" value="1"/>
</dbReference>
<dbReference type="SUPFAM" id="SSF52172">
    <property type="entry name" value="CheY-like"/>
    <property type="match status" value="1"/>
</dbReference>
<dbReference type="InterPro" id="IPR036097">
    <property type="entry name" value="HisK_dim/P_sf"/>
</dbReference>
<feature type="transmembrane region" description="Helical" evidence="15">
    <location>
        <begin position="64"/>
        <end position="83"/>
    </location>
</feature>
<evidence type="ECO:0000256" key="12">
    <source>
        <dbReference type="ARBA" id="ARBA00023201"/>
    </source>
</evidence>
<dbReference type="CDD" id="cd00082">
    <property type="entry name" value="HisKA"/>
    <property type="match status" value="1"/>
</dbReference>
<keyword evidence="12" id="KW-0406">Ion transport</keyword>
<keyword evidence="20" id="KW-1185">Reference proteome</keyword>
<dbReference type="InterPro" id="IPR011006">
    <property type="entry name" value="CheY-like_superfamily"/>
</dbReference>
<dbReference type="Gene3D" id="3.30.450.20">
    <property type="entry name" value="PAS domain"/>
    <property type="match status" value="1"/>
</dbReference>
<keyword evidence="12" id="KW-0915">Sodium</keyword>
<dbReference type="PROSITE" id="PS00457">
    <property type="entry name" value="NA_SOLUT_SYMP_2"/>
    <property type="match status" value="1"/>
</dbReference>
<dbReference type="InterPro" id="IPR003661">
    <property type="entry name" value="HisK_dim/P_dom"/>
</dbReference>
<dbReference type="SUPFAM" id="SSF55785">
    <property type="entry name" value="PYP-like sensor domain (PAS domain)"/>
    <property type="match status" value="1"/>
</dbReference>
<dbReference type="InterPro" id="IPR036890">
    <property type="entry name" value="HATPase_C_sf"/>
</dbReference>
<feature type="transmembrane region" description="Helical" evidence="15">
    <location>
        <begin position="112"/>
        <end position="130"/>
    </location>
</feature>
<evidence type="ECO:0000259" key="18">
    <source>
        <dbReference type="PROSITE" id="PS50112"/>
    </source>
</evidence>
<feature type="transmembrane region" description="Helical" evidence="15">
    <location>
        <begin position="277"/>
        <end position="301"/>
    </location>
</feature>
<evidence type="ECO:0000256" key="13">
    <source>
        <dbReference type="PROSITE-ProRule" id="PRU00169"/>
    </source>
</evidence>
<organism evidence="19 20">
    <name type="scientific">Pseudoalteromonas ruthenica</name>
    <dbReference type="NCBI Taxonomy" id="151081"/>
    <lineage>
        <taxon>Bacteria</taxon>
        <taxon>Pseudomonadati</taxon>
        <taxon>Pseudomonadota</taxon>
        <taxon>Gammaproteobacteria</taxon>
        <taxon>Alteromonadales</taxon>
        <taxon>Pseudoalteromonadaceae</taxon>
        <taxon>Pseudoalteromonas</taxon>
    </lineage>
</organism>
<keyword evidence="7 15" id="KW-0812">Transmembrane</keyword>
<dbReference type="PROSITE" id="PS50112">
    <property type="entry name" value="PAS"/>
    <property type="match status" value="1"/>
</dbReference>
<dbReference type="eggNOG" id="COG0591">
    <property type="taxonomic scope" value="Bacteria"/>
</dbReference>
<evidence type="ECO:0000256" key="5">
    <source>
        <dbReference type="ARBA" id="ARBA00022553"/>
    </source>
</evidence>
<evidence type="ECO:0000256" key="6">
    <source>
        <dbReference type="ARBA" id="ARBA00022679"/>
    </source>
</evidence>
<dbReference type="CDD" id="cd10322">
    <property type="entry name" value="SLC5sbd"/>
    <property type="match status" value="1"/>
</dbReference>
<dbReference type="RefSeq" id="WP_045979785.1">
    <property type="nucleotide sequence ID" value="NZ_JXXY01000013.1"/>
</dbReference>
<evidence type="ECO:0000313" key="19">
    <source>
        <dbReference type="EMBL" id="KJY95378.1"/>
    </source>
</evidence>
<dbReference type="Pfam" id="PF00072">
    <property type="entry name" value="Response_reg"/>
    <property type="match status" value="1"/>
</dbReference>
<evidence type="ECO:0000259" key="17">
    <source>
        <dbReference type="PROSITE" id="PS50110"/>
    </source>
</evidence>
<dbReference type="Pfam" id="PF00512">
    <property type="entry name" value="HisKA"/>
    <property type="match status" value="1"/>
</dbReference>
<dbReference type="Proteomes" id="UP000033664">
    <property type="component" value="Unassembled WGS sequence"/>
</dbReference>
<dbReference type="OrthoDB" id="9764438at2"/>
<dbReference type="Pfam" id="PF12860">
    <property type="entry name" value="PAS_7"/>
    <property type="match status" value="1"/>
</dbReference>
<dbReference type="SUPFAM" id="SSF47384">
    <property type="entry name" value="Homodimeric domain of signal transducing histidine kinase"/>
    <property type="match status" value="1"/>
</dbReference>
<dbReference type="SUPFAM" id="SSF55874">
    <property type="entry name" value="ATPase domain of HSP90 chaperone/DNA topoisomerase II/histidine kinase"/>
    <property type="match status" value="1"/>
</dbReference>
<keyword evidence="9" id="KW-0813">Transport</keyword>
<evidence type="ECO:0000256" key="8">
    <source>
        <dbReference type="ARBA" id="ARBA00022777"/>
    </source>
</evidence>
<dbReference type="GO" id="GO:0015293">
    <property type="term" value="F:symporter activity"/>
    <property type="evidence" value="ECO:0007669"/>
    <property type="project" value="UniProtKB-KW"/>
</dbReference>
<dbReference type="Gene3D" id="3.30.565.10">
    <property type="entry name" value="Histidine kinase-like ATPase, C-terminal domain"/>
    <property type="match status" value="1"/>
</dbReference>
<dbReference type="PANTHER" id="PTHR43047">
    <property type="entry name" value="TWO-COMPONENT HISTIDINE PROTEIN KINASE"/>
    <property type="match status" value="1"/>
</dbReference>
<feature type="transmembrane region" description="Helical" evidence="15">
    <location>
        <begin position="6"/>
        <end position="24"/>
    </location>
</feature>
<protein>
    <recommendedName>
        <fullName evidence="4">histidine kinase</fullName>
        <ecNumber evidence="4">2.7.13.3</ecNumber>
    </recommendedName>
</protein>
<feature type="domain" description="Response regulatory" evidence="17">
    <location>
        <begin position="1034"/>
        <end position="1146"/>
    </location>
</feature>
<dbReference type="SMART" id="SM00448">
    <property type="entry name" value="REC"/>
    <property type="match status" value="1"/>
</dbReference>
<evidence type="ECO:0000256" key="9">
    <source>
        <dbReference type="ARBA" id="ARBA00022847"/>
    </source>
</evidence>
<evidence type="ECO:0000256" key="14">
    <source>
        <dbReference type="SAM" id="Coils"/>
    </source>
</evidence>
<keyword evidence="5 13" id="KW-0597">Phosphoprotein</keyword>
<dbReference type="InterPro" id="IPR000014">
    <property type="entry name" value="PAS"/>
</dbReference>
<feature type="transmembrane region" description="Helical" evidence="15">
    <location>
        <begin position="406"/>
        <end position="430"/>
    </location>
</feature>
<dbReference type="GO" id="GO:0005886">
    <property type="term" value="C:plasma membrane"/>
    <property type="evidence" value="ECO:0007669"/>
    <property type="project" value="TreeGrafter"/>
</dbReference>
<gene>
    <name evidence="19" type="ORF">TW72_18280</name>
</gene>
<dbReference type="SMART" id="SM00387">
    <property type="entry name" value="HATPase_c"/>
    <property type="match status" value="1"/>
</dbReference>
<dbReference type="GO" id="GO:0006814">
    <property type="term" value="P:sodium ion transport"/>
    <property type="evidence" value="ECO:0007669"/>
    <property type="project" value="UniProtKB-KW"/>
</dbReference>
<dbReference type="NCBIfam" id="TIGR00229">
    <property type="entry name" value="sensory_box"/>
    <property type="match status" value="1"/>
</dbReference>
<dbReference type="Gene3D" id="3.40.50.2300">
    <property type="match status" value="1"/>
</dbReference>
<feature type="transmembrane region" description="Helical" evidence="15">
    <location>
        <begin position="194"/>
        <end position="212"/>
    </location>
</feature>
<dbReference type="eggNOG" id="COG2205">
    <property type="taxonomic scope" value="Bacteria"/>
</dbReference>
<evidence type="ECO:0000256" key="4">
    <source>
        <dbReference type="ARBA" id="ARBA00012438"/>
    </source>
</evidence>
<dbReference type="GO" id="GO:0009927">
    <property type="term" value="F:histidine phosphotransfer kinase activity"/>
    <property type="evidence" value="ECO:0007669"/>
    <property type="project" value="TreeGrafter"/>
</dbReference>
<keyword evidence="6" id="KW-0808">Transferase</keyword>
<dbReference type="GeneID" id="58230447"/>
<sequence>MFSIGVISLIALAYLGVLFAVAWYADKHTKNHSSGWIYGLSLGVYCTSWAFYGTTAQAANNGWWLAPTYAGTILLFTFGWAIYRRIAHVCRQQQLTSLADFLATRYGQSSQLSGLVSLISVIAIVPYIALQLNATSASIAMLTDRPVQGGYFWQDSTFFITALLALFAILFGARRVRPSEHNPGLMASIAFESVVKLLAFLGVGLFICFEIFDSPHALYSAAQQQDISAQVAATASPTYVYWVHVGLGFLATLCLPRQFHTAFIEHDNEHQLVTARWLFPIYLLLINLFILPIAYAGLVYFQDQSVGYDTFVLALPIAVQSPSFSLLAFLGGFSAATSMVIVSTIVLSIMITNDFINQFLLRRSQLSSSHRGLSKFKLLQARRAVIVAVLLLSYASHRVLAEGNTLANMGLMSFTLVAQFAPAMIIGLWWSKASCRGAQWGIIAGFAIWFYTLLLPNLYAALFGEALWLSTGPWGIEWLAPRDLFALGLDELSQAVLLSLGVNTLVYISVPLLSSAQLAERLQSNKFIITASPQRSGHIALSYQDLALLLQRFSEPERAKALVSHYFPASSSRWKEQAPEHIEQRVEREMSALVGGASARLILDVAKDEKRQPFEQVADFVDEASQVLRFNRDLLQATIENIEQGISVVDSDLKLVAWNQGYQSMFSYPDDSLVVGRPVAELIRFNAERGLFAYQDIDTEVEKRIAHLRRGSAYKYRRQHNDGRVFEMQGNPLPGGGFVTTYTDITDFINQQRELEQANLNLEEKIAARTQQLVATNHALAEAKREAEQATESKTRFFAAASHDLLQPFNAASLFCSLMSEKASNTELSELANNIRSSLASAEDLLSSILQLTKLESGSFKVNSSDFSLSSLLQPLANEYGALARDKGLAFQVQGAEVMLKTDKALLKRVLGNLLSNAIRYTEQGEIRLLCESHQGQLSIMVEDTGSGIAQQDQELIFEEFKQLQGKEQAQGLGLGLAISKRICSVLAINLTLGSQLGKGTQFTLTLPCFELTGLETSSPVETRHVDNQLEGLRIWLLDNDDNVLSALSQVLENWGCKVQVARNQAQLRDVQAHSEADILIADYQLDDGVTGLEVISALNLTTMAIVINTANHDENIREQVSDCGYPLLYKPLKTPALKRMLKRLKPK</sequence>
<keyword evidence="11 15" id="KW-0472">Membrane</keyword>
<feature type="transmembrane region" description="Helical" evidence="15">
    <location>
        <begin position="36"/>
        <end position="52"/>
    </location>
</feature>
<comment type="catalytic activity">
    <reaction evidence="1">
        <text>ATP + protein L-histidine = ADP + protein N-phospho-L-histidine.</text>
        <dbReference type="EC" id="2.7.13.3"/>
    </reaction>
</comment>
<evidence type="ECO:0000259" key="16">
    <source>
        <dbReference type="PROSITE" id="PS50109"/>
    </source>
</evidence>
<dbReference type="PROSITE" id="PS50283">
    <property type="entry name" value="NA_SOLUT_SYMP_3"/>
    <property type="match status" value="1"/>
</dbReference>
<evidence type="ECO:0000256" key="2">
    <source>
        <dbReference type="ARBA" id="ARBA00004141"/>
    </source>
</evidence>
<dbReference type="FunFam" id="3.30.565.10:FF:000049">
    <property type="entry name" value="Two-component sensor histidine kinase"/>
    <property type="match status" value="1"/>
</dbReference>
<evidence type="ECO:0000256" key="15">
    <source>
        <dbReference type="SAM" id="Phobius"/>
    </source>
</evidence>
<evidence type="ECO:0000256" key="11">
    <source>
        <dbReference type="ARBA" id="ARBA00023136"/>
    </source>
</evidence>
<feature type="domain" description="Histidine kinase" evidence="16">
    <location>
        <begin position="800"/>
        <end position="1011"/>
    </location>
</feature>
<dbReference type="PATRIC" id="fig|151081.8.peg.2489"/>
<evidence type="ECO:0000256" key="7">
    <source>
        <dbReference type="ARBA" id="ARBA00022692"/>
    </source>
</evidence>
<dbReference type="InterPro" id="IPR003594">
    <property type="entry name" value="HATPase_dom"/>
</dbReference>
<dbReference type="PROSITE" id="PS50109">
    <property type="entry name" value="HIS_KIN"/>
    <property type="match status" value="1"/>
</dbReference>
<feature type="modified residue" description="4-aspartylphosphate" evidence="13">
    <location>
        <position position="1083"/>
    </location>
</feature>